<evidence type="ECO:0000256" key="5">
    <source>
        <dbReference type="ARBA" id="ARBA00023242"/>
    </source>
</evidence>
<sequence length="592" mass="65510">MSSMPPEGGRKAPTRRQQHRTTDVLEKDDIEQRLEKALFGDEAGFLDSLSAARHEEGKALQLYVSGSELDSASEQDEDLGDVPDEDLFFLDAGTDTLPAAISEQLDRTGEEESSGASPAAWYDSDDDRLTISLATHTRLRKLRDTEADDVITGREYGQRLRRQYERLHPAPEWLSYARRKRRMSNGASHAESDSDVSMDESDSLPPVKPLAELLRSVGSLTRTSNNTHDRKRRKLRSEVIDVQRTKDVTPAGPSSIDTLEFHSEYPLLLAGGPCQTLTLYHVSPQPPNPNPVLTSLHVKGSPLHTASFCTPAEPSDEVDETRVFFSSRRRYFHTWSLSAGTVAKVTRPLSTFKHDQRTTEHFKLSPCGRYMGLISSSKKGGGSINVLSTTSMQLVCSCRVDAQGGVSDFDWWRDGEGFAVVAKNGEVSEYSVAEKRIIERWWDEGSVGTTVISIGGEDSRWIAIGSSSGIVNIYDRKSPAFSSMLAAEPTDAHPKVTSNQNRPSPARSLDQLTTPISHLVFSPDGQMLAMASRWKKDALRLVHLPSCTVYRNWPTDKTPLGRVSSLALGGRNGEWLAVGNEQGGIRLWEIRD</sequence>
<dbReference type="InterPro" id="IPR036322">
    <property type="entry name" value="WD40_repeat_dom_sf"/>
</dbReference>
<dbReference type="GO" id="GO:0034388">
    <property type="term" value="C:Pwp2p-containing subcomplex of 90S preribosome"/>
    <property type="evidence" value="ECO:0007669"/>
    <property type="project" value="TreeGrafter"/>
</dbReference>
<feature type="region of interest" description="Disordered" evidence="6">
    <location>
        <begin position="183"/>
        <end position="237"/>
    </location>
</feature>
<accession>W2RTV7</accession>
<dbReference type="HOGENOM" id="CLU_011055_1_0_1"/>
<organism evidence="7 8">
    <name type="scientific">Cyphellophora europaea (strain CBS 101466)</name>
    <name type="common">Phialophora europaea</name>
    <dbReference type="NCBI Taxonomy" id="1220924"/>
    <lineage>
        <taxon>Eukaryota</taxon>
        <taxon>Fungi</taxon>
        <taxon>Dikarya</taxon>
        <taxon>Ascomycota</taxon>
        <taxon>Pezizomycotina</taxon>
        <taxon>Eurotiomycetes</taxon>
        <taxon>Chaetothyriomycetidae</taxon>
        <taxon>Chaetothyriales</taxon>
        <taxon>Cyphellophoraceae</taxon>
        <taxon>Cyphellophora</taxon>
    </lineage>
</organism>
<dbReference type="InterPro" id="IPR015943">
    <property type="entry name" value="WD40/YVTN_repeat-like_dom_sf"/>
</dbReference>
<dbReference type="GO" id="GO:0032040">
    <property type="term" value="C:small-subunit processome"/>
    <property type="evidence" value="ECO:0007669"/>
    <property type="project" value="TreeGrafter"/>
</dbReference>
<evidence type="ECO:0000256" key="3">
    <source>
        <dbReference type="ARBA" id="ARBA00022574"/>
    </source>
</evidence>
<keyword evidence="5" id="KW-0539">Nucleus</keyword>
<dbReference type="VEuPathDB" id="FungiDB:HMPREF1541_06148"/>
<keyword evidence="4" id="KW-0677">Repeat</keyword>
<evidence type="ECO:0000256" key="6">
    <source>
        <dbReference type="SAM" id="MobiDB-lite"/>
    </source>
</evidence>
<dbReference type="GO" id="GO:0006364">
    <property type="term" value="P:rRNA processing"/>
    <property type="evidence" value="ECO:0007669"/>
    <property type="project" value="UniProtKB-KW"/>
</dbReference>
<feature type="compositionally biased region" description="Acidic residues" evidence="6">
    <location>
        <begin position="193"/>
        <end position="202"/>
    </location>
</feature>
<name>W2RTV7_CYPE1</name>
<dbReference type="PANTHER" id="PTHR18359:SF0">
    <property type="entry name" value="U3 SMALL NUCLEOLAR RNA-ASSOCIATED PROTEIN 18 HOMOLOG"/>
    <property type="match status" value="1"/>
</dbReference>
<dbReference type="SUPFAM" id="SSF50978">
    <property type="entry name" value="WD40 repeat-like"/>
    <property type="match status" value="1"/>
</dbReference>
<keyword evidence="8" id="KW-1185">Reference proteome</keyword>
<protein>
    <submittedName>
        <fullName evidence="7">Uncharacterized protein</fullName>
    </submittedName>
</protein>
<dbReference type="eggNOG" id="KOG2055">
    <property type="taxonomic scope" value="Eukaryota"/>
</dbReference>
<evidence type="ECO:0000313" key="7">
    <source>
        <dbReference type="EMBL" id="ETN39921.1"/>
    </source>
</evidence>
<evidence type="ECO:0000256" key="2">
    <source>
        <dbReference type="ARBA" id="ARBA00022552"/>
    </source>
</evidence>
<dbReference type="Gene3D" id="2.130.10.10">
    <property type="entry name" value="YVTN repeat-like/Quinoprotein amine dehydrogenase"/>
    <property type="match status" value="1"/>
</dbReference>
<reference evidence="7 8" key="1">
    <citation type="submission" date="2013-03" db="EMBL/GenBank/DDBJ databases">
        <title>The Genome Sequence of Phialophora europaea CBS 101466.</title>
        <authorList>
            <consortium name="The Broad Institute Genomics Platform"/>
            <person name="Cuomo C."/>
            <person name="de Hoog S."/>
            <person name="Gorbushina A."/>
            <person name="Walker B."/>
            <person name="Young S.K."/>
            <person name="Zeng Q."/>
            <person name="Gargeya S."/>
            <person name="Fitzgerald M."/>
            <person name="Haas B."/>
            <person name="Abouelleil A."/>
            <person name="Allen A.W."/>
            <person name="Alvarado L."/>
            <person name="Arachchi H.M."/>
            <person name="Berlin A.M."/>
            <person name="Chapman S.B."/>
            <person name="Gainer-Dewar J."/>
            <person name="Goldberg J."/>
            <person name="Griggs A."/>
            <person name="Gujja S."/>
            <person name="Hansen M."/>
            <person name="Howarth C."/>
            <person name="Imamovic A."/>
            <person name="Ireland A."/>
            <person name="Larimer J."/>
            <person name="McCowan C."/>
            <person name="Murphy C."/>
            <person name="Pearson M."/>
            <person name="Poon T.W."/>
            <person name="Priest M."/>
            <person name="Roberts A."/>
            <person name="Saif S."/>
            <person name="Shea T."/>
            <person name="Sisk P."/>
            <person name="Sykes S."/>
            <person name="Wortman J."/>
            <person name="Nusbaum C."/>
            <person name="Birren B."/>
        </authorList>
    </citation>
    <scope>NUCLEOTIDE SEQUENCE [LARGE SCALE GENOMIC DNA]</scope>
    <source>
        <strain evidence="7 8">CBS 101466</strain>
    </source>
</reference>
<dbReference type="EMBL" id="KB822721">
    <property type="protein sequence ID" value="ETN39921.1"/>
    <property type="molecule type" value="Genomic_DNA"/>
</dbReference>
<evidence type="ECO:0000256" key="1">
    <source>
        <dbReference type="ARBA" id="ARBA00004604"/>
    </source>
</evidence>
<dbReference type="OrthoDB" id="1935146at2759"/>
<dbReference type="AlphaFoldDB" id="W2RTV7"/>
<comment type="subcellular location">
    <subcellularLocation>
        <location evidence="1">Nucleus</location>
        <location evidence="1">Nucleolus</location>
    </subcellularLocation>
</comment>
<feature type="region of interest" description="Disordered" evidence="6">
    <location>
        <begin position="490"/>
        <end position="509"/>
    </location>
</feature>
<dbReference type="Proteomes" id="UP000030752">
    <property type="component" value="Unassembled WGS sequence"/>
</dbReference>
<dbReference type="STRING" id="1220924.W2RTV7"/>
<dbReference type="RefSeq" id="XP_008718706.1">
    <property type="nucleotide sequence ID" value="XM_008720484.1"/>
</dbReference>
<feature type="region of interest" description="Disordered" evidence="6">
    <location>
        <begin position="1"/>
        <end position="28"/>
    </location>
</feature>
<evidence type="ECO:0000256" key="4">
    <source>
        <dbReference type="ARBA" id="ARBA00022737"/>
    </source>
</evidence>
<dbReference type="FunCoup" id="W2RTV7">
    <property type="interactions" value="1052"/>
</dbReference>
<proteinExistence type="predicted"/>
<keyword evidence="3" id="KW-0853">WD repeat</keyword>
<dbReference type="FunFam" id="2.130.10.10:FF:000549">
    <property type="entry name" value="Small nucleolar ribonucleoprotein complex subunit"/>
    <property type="match status" value="1"/>
</dbReference>
<keyword evidence="2" id="KW-0698">rRNA processing</keyword>
<dbReference type="InterPro" id="IPR045161">
    <property type="entry name" value="Utp18"/>
</dbReference>
<dbReference type="InParanoid" id="W2RTV7"/>
<dbReference type="GeneID" id="19973487"/>
<dbReference type="PANTHER" id="PTHR18359">
    <property type="entry name" value="WD-REPEAT PROTEIN-RELATED"/>
    <property type="match status" value="1"/>
</dbReference>
<evidence type="ECO:0000313" key="8">
    <source>
        <dbReference type="Proteomes" id="UP000030752"/>
    </source>
</evidence>
<gene>
    <name evidence="7" type="ORF">HMPREF1541_06148</name>
</gene>